<dbReference type="Proteomes" id="UP001286313">
    <property type="component" value="Unassembled WGS sequence"/>
</dbReference>
<comment type="caution">
    <text evidence="2">The sequence shown here is derived from an EMBL/GenBank/DDBJ whole genome shotgun (WGS) entry which is preliminary data.</text>
</comment>
<accession>A0AAE1F3A3</accession>
<keyword evidence="3" id="KW-1185">Reference proteome</keyword>
<gene>
    <name evidence="2" type="ORF">Pcinc_027788</name>
</gene>
<feature type="region of interest" description="Disordered" evidence="1">
    <location>
        <begin position="1"/>
        <end position="112"/>
    </location>
</feature>
<organism evidence="2 3">
    <name type="scientific">Petrolisthes cinctipes</name>
    <name type="common">Flat porcelain crab</name>
    <dbReference type="NCBI Taxonomy" id="88211"/>
    <lineage>
        <taxon>Eukaryota</taxon>
        <taxon>Metazoa</taxon>
        <taxon>Ecdysozoa</taxon>
        <taxon>Arthropoda</taxon>
        <taxon>Crustacea</taxon>
        <taxon>Multicrustacea</taxon>
        <taxon>Malacostraca</taxon>
        <taxon>Eumalacostraca</taxon>
        <taxon>Eucarida</taxon>
        <taxon>Decapoda</taxon>
        <taxon>Pleocyemata</taxon>
        <taxon>Anomura</taxon>
        <taxon>Galatheoidea</taxon>
        <taxon>Porcellanidae</taxon>
        <taxon>Petrolisthes</taxon>
    </lineage>
</organism>
<evidence type="ECO:0000313" key="3">
    <source>
        <dbReference type="Proteomes" id="UP001286313"/>
    </source>
</evidence>
<evidence type="ECO:0000256" key="1">
    <source>
        <dbReference type="SAM" id="MobiDB-lite"/>
    </source>
</evidence>
<proteinExistence type="predicted"/>
<dbReference type="AlphaFoldDB" id="A0AAE1F3A3"/>
<evidence type="ECO:0000313" key="2">
    <source>
        <dbReference type="EMBL" id="KAK3866699.1"/>
    </source>
</evidence>
<feature type="compositionally biased region" description="Pro residues" evidence="1">
    <location>
        <begin position="70"/>
        <end position="108"/>
    </location>
</feature>
<sequence length="183" mass="20036">MASSSTPYTKLENEAEVPSAPLLEEPGQDKAAMFNQLQQEHLQQSGGDAFHPQYPSPPPPYSEQQSQPVPMKPYPPQEQSYPPPQQSYPPPQQSYPPPQLQYPPPQQPYPAQQAGTNTIVMMPTPQPAPPPQQGPVVVVQGGLPPGACSVCRKGTIKKSPSCCTYFCCFIMLFADNLYCHVQS</sequence>
<feature type="compositionally biased region" description="Polar residues" evidence="1">
    <location>
        <begin position="35"/>
        <end position="46"/>
    </location>
</feature>
<name>A0AAE1F3A3_PETCI</name>
<dbReference type="EMBL" id="JAWQEG010003353">
    <property type="protein sequence ID" value="KAK3866699.1"/>
    <property type="molecule type" value="Genomic_DNA"/>
</dbReference>
<protein>
    <submittedName>
        <fullName evidence="2">Uncharacterized protein</fullName>
    </submittedName>
</protein>
<reference evidence="2" key="1">
    <citation type="submission" date="2023-10" db="EMBL/GenBank/DDBJ databases">
        <title>Genome assemblies of two species of porcelain crab, Petrolisthes cinctipes and Petrolisthes manimaculis (Anomura: Porcellanidae).</title>
        <authorList>
            <person name="Angst P."/>
        </authorList>
    </citation>
    <scope>NUCLEOTIDE SEQUENCE</scope>
    <source>
        <strain evidence="2">PB745_01</strain>
        <tissue evidence="2">Gill</tissue>
    </source>
</reference>